<dbReference type="Pfam" id="PF07729">
    <property type="entry name" value="FCD"/>
    <property type="match status" value="1"/>
</dbReference>
<dbReference type="PANTHER" id="PTHR43537">
    <property type="entry name" value="TRANSCRIPTIONAL REGULATOR, GNTR FAMILY"/>
    <property type="match status" value="1"/>
</dbReference>
<dbReference type="CDD" id="cd07377">
    <property type="entry name" value="WHTH_GntR"/>
    <property type="match status" value="1"/>
</dbReference>
<keyword evidence="6" id="KW-1185">Reference proteome</keyword>
<reference evidence="6" key="1">
    <citation type="journal article" date="2011" name="J. Bacteriol.">
        <title>Genome sequences of eight morphologically diverse alphaproteobacteria.</title>
        <authorList>
            <consortium name="US DOE Joint Genome Institute"/>
            <person name="Brown P.J."/>
            <person name="Kysela D.T."/>
            <person name="Buechlein A."/>
            <person name="Hemmerich C."/>
            <person name="Brun Y.V."/>
        </authorList>
    </citation>
    <scope>NUCLEOTIDE SEQUENCE [LARGE SCALE GENOMIC DNA]</scope>
    <source>
        <strain evidence="6">ATCC 51888 / DSM 1869 / NCIB 11706 / TK 0415</strain>
    </source>
</reference>
<dbReference type="KEGG" id="hdn:Hden_0533"/>
<evidence type="ECO:0000256" key="2">
    <source>
        <dbReference type="ARBA" id="ARBA00023125"/>
    </source>
</evidence>
<organism evidence="5 6">
    <name type="scientific">Hyphomicrobium denitrificans (strain ATCC 51888 / DSM 1869 / NCIMB 11706 / TK 0415)</name>
    <dbReference type="NCBI Taxonomy" id="582899"/>
    <lineage>
        <taxon>Bacteria</taxon>
        <taxon>Pseudomonadati</taxon>
        <taxon>Pseudomonadota</taxon>
        <taxon>Alphaproteobacteria</taxon>
        <taxon>Hyphomicrobiales</taxon>
        <taxon>Hyphomicrobiaceae</taxon>
        <taxon>Hyphomicrobium</taxon>
    </lineage>
</organism>
<dbReference type="SUPFAM" id="SSF48008">
    <property type="entry name" value="GntR ligand-binding domain-like"/>
    <property type="match status" value="1"/>
</dbReference>
<dbReference type="SMART" id="SM00895">
    <property type="entry name" value="FCD"/>
    <property type="match status" value="1"/>
</dbReference>
<gene>
    <name evidence="5" type="ordered locus">Hden_0533</name>
</gene>
<dbReference type="EMBL" id="CP002083">
    <property type="protein sequence ID" value="ADJ22354.1"/>
    <property type="molecule type" value="Genomic_DNA"/>
</dbReference>
<name>D8JS95_HYPDA</name>
<protein>
    <submittedName>
        <fullName evidence="5">GntR domain protein</fullName>
    </submittedName>
</protein>
<dbReference type="SMART" id="SM00345">
    <property type="entry name" value="HTH_GNTR"/>
    <property type="match status" value="1"/>
</dbReference>
<accession>D8JS95</accession>
<dbReference type="InterPro" id="IPR000524">
    <property type="entry name" value="Tscrpt_reg_HTH_GntR"/>
</dbReference>
<keyword evidence="1" id="KW-0805">Transcription regulation</keyword>
<dbReference type="InterPro" id="IPR008920">
    <property type="entry name" value="TF_FadR/GntR_C"/>
</dbReference>
<proteinExistence type="predicted"/>
<dbReference type="AlphaFoldDB" id="D8JS95"/>
<evidence type="ECO:0000313" key="5">
    <source>
        <dbReference type="EMBL" id="ADJ22354.1"/>
    </source>
</evidence>
<dbReference type="PANTHER" id="PTHR43537:SF5">
    <property type="entry name" value="UXU OPERON TRANSCRIPTIONAL REGULATOR"/>
    <property type="match status" value="1"/>
</dbReference>
<dbReference type="GO" id="GO:0003700">
    <property type="term" value="F:DNA-binding transcription factor activity"/>
    <property type="evidence" value="ECO:0007669"/>
    <property type="project" value="InterPro"/>
</dbReference>
<dbReference type="Proteomes" id="UP000002033">
    <property type="component" value="Chromosome"/>
</dbReference>
<keyword evidence="2" id="KW-0238">DNA-binding</keyword>
<keyword evidence="3" id="KW-0804">Transcription</keyword>
<dbReference type="Pfam" id="PF00392">
    <property type="entry name" value="GntR"/>
    <property type="match status" value="1"/>
</dbReference>
<dbReference type="SUPFAM" id="SSF46785">
    <property type="entry name" value="Winged helix' DNA-binding domain"/>
    <property type="match status" value="1"/>
</dbReference>
<dbReference type="GO" id="GO:0003677">
    <property type="term" value="F:DNA binding"/>
    <property type="evidence" value="ECO:0007669"/>
    <property type="project" value="UniProtKB-KW"/>
</dbReference>
<dbReference type="RefSeq" id="WP_013214573.1">
    <property type="nucleotide sequence ID" value="NC_014313.1"/>
</dbReference>
<dbReference type="PROSITE" id="PS50949">
    <property type="entry name" value="HTH_GNTR"/>
    <property type="match status" value="1"/>
</dbReference>
<dbReference type="Gene3D" id="1.20.120.530">
    <property type="entry name" value="GntR ligand-binding domain-like"/>
    <property type="match status" value="1"/>
</dbReference>
<dbReference type="HOGENOM" id="CLU_017584_9_5_5"/>
<dbReference type="eggNOG" id="COG2186">
    <property type="taxonomic scope" value="Bacteria"/>
</dbReference>
<dbReference type="InterPro" id="IPR011711">
    <property type="entry name" value="GntR_C"/>
</dbReference>
<feature type="domain" description="HTH gntR-type" evidence="4">
    <location>
        <begin position="23"/>
        <end position="91"/>
    </location>
</feature>
<dbReference type="InterPro" id="IPR036390">
    <property type="entry name" value="WH_DNA-bd_sf"/>
</dbReference>
<dbReference type="OrthoDB" id="284307at2"/>
<dbReference type="STRING" id="582899.Hden_0533"/>
<evidence type="ECO:0000313" key="6">
    <source>
        <dbReference type="Proteomes" id="UP000002033"/>
    </source>
</evidence>
<dbReference type="InterPro" id="IPR036388">
    <property type="entry name" value="WH-like_DNA-bd_sf"/>
</dbReference>
<evidence type="ECO:0000259" key="4">
    <source>
        <dbReference type="PROSITE" id="PS50949"/>
    </source>
</evidence>
<evidence type="ECO:0000256" key="3">
    <source>
        <dbReference type="ARBA" id="ARBA00023163"/>
    </source>
</evidence>
<dbReference type="Gene3D" id="1.10.10.10">
    <property type="entry name" value="Winged helix-like DNA-binding domain superfamily/Winged helix DNA-binding domain"/>
    <property type="match status" value="1"/>
</dbReference>
<sequence length="258" mass="29246">MDDRVSEALPPWELSRDNHPLIKERVKAAADTLFHQIASGQYSYGTRLASERDLAKEFSLSRAAIRQVIDFLETYAVVKRQPNSGTFVNYVPPKNGFSVANAKTGESHLMDIRAIAETASPLEMNILCSIIEPEMVRIAALYMSVRDLANLRSVFDEIEKIVTDAELFAHLEKKFLMTIAEGTHNRLLITVYRIVTEVRRQPHWCATRVKSLTPERISDTQNRLKSLYMALENHDIESAVEFMKLVIAGAQDDLLNAR</sequence>
<evidence type="ECO:0000256" key="1">
    <source>
        <dbReference type="ARBA" id="ARBA00023015"/>
    </source>
</evidence>